<dbReference type="GO" id="GO:0016491">
    <property type="term" value="F:oxidoreductase activity"/>
    <property type="evidence" value="ECO:0007669"/>
    <property type="project" value="InterPro"/>
</dbReference>
<dbReference type="InterPro" id="IPR018713">
    <property type="entry name" value="MPAB/Lcp_cat_dom"/>
</dbReference>
<keyword evidence="3" id="KW-1185">Reference proteome</keyword>
<dbReference type="OrthoDB" id="5131368at2759"/>
<dbReference type="Pfam" id="PF09995">
    <property type="entry name" value="MPAB_Lcp_cat"/>
    <property type="match status" value="1"/>
</dbReference>
<dbReference type="GeneID" id="37224656"/>
<dbReference type="PANTHER" id="PTHR36151:SF3">
    <property type="entry name" value="ER-BOUND OXYGENASE MPAB_MPAB'_RUBBER OXYGENASE CATALYTIC DOMAIN-CONTAINING PROTEIN"/>
    <property type="match status" value="1"/>
</dbReference>
<dbReference type="AlphaFoldDB" id="A0A395GXZ2"/>
<evidence type="ECO:0000259" key="1">
    <source>
        <dbReference type="Pfam" id="PF09995"/>
    </source>
</evidence>
<dbReference type="RefSeq" id="XP_025573885.1">
    <property type="nucleotide sequence ID" value="XM_025719791.1"/>
</dbReference>
<evidence type="ECO:0000313" key="3">
    <source>
        <dbReference type="Proteomes" id="UP000249402"/>
    </source>
</evidence>
<dbReference type="PANTHER" id="PTHR36151">
    <property type="entry name" value="BLR2777 PROTEIN"/>
    <property type="match status" value="1"/>
</dbReference>
<dbReference type="Proteomes" id="UP000249402">
    <property type="component" value="Unassembled WGS sequence"/>
</dbReference>
<dbReference type="EMBL" id="KZ824446">
    <property type="protein sequence ID" value="RAK99557.1"/>
    <property type="molecule type" value="Genomic_DNA"/>
</dbReference>
<proteinExistence type="predicted"/>
<dbReference type="VEuPathDB" id="FungiDB:BO80DRAFT_426541"/>
<name>A0A395GXZ2_9EURO</name>
<feature type="domain" description="ER-bound oxygenase mpaB/mpaB'/Rubber oxygenase catalytic" evidence="1">
    <location>
        <begin position="1"/>
        <end position="169"/>
    </location>
</feature>
<organism evidence="2 3">
    <name type="scientific">Aspergillus ibericus CBS 121593</name>
    <dbReference type="NCBI Taxonomy" id="1448316"/>
    <lineage>
        <taxon>Eukaryota</taxon>
        <taxon>Fungi</taxon>
        <taxon>Dikarya</taxon>
        <taxon>Ascomycota</taxon>
        <taxon>Pezizomycotina</taxon>
        <taxon>Eurotiomycetes</taxon>
        <taxon>Eurotiomycetidae</taxon>
        <taxon>Eurotiales</taxon>
        <taxon>Aspergillaceae</taxon>
        <taxon>Aspergillus</taxon>
        <taxon>Aspergillus subgen. Circumdati</taxon>
    </lineage>
</organism>
<evidence type="ECO:0000313" key="2">
    <source>
        <dbReference type="EMBL" id="RAK99557.1"/>
    </source>
</evidence>
<protein>
    <recommendedName>
        <fullName evidence="1">ER-bound oxygenase mpaB/mpaB'/Rubber oxygenase catalytic domain-containing protein</fullName>
    </recommendedName>
</protein>
<accession>A0A395GXZ2</accession>
<gene>
    <name evidence="2" type="ORF">BO80DRAFT_426541</name>
</gene>
<reference evidence="2 3" key="1">
    <citation type="submission" date="2018-02" db="EMBL/GenBank/DDBJ databases">
        <title>The genomes of Aspergillus section Nigri reveals drivers in fungal speciation.</title>
        <authorList>
            <consortium name="DOE Joint Genome Institute"/>
            <person name="Vesth T.C."/>
            <person name="Nybo J."/>
            <person name="Theobald S."/>
            <person name="Brandl J."/>
            <person name="Frisvad J.C."/>
            <person name="Nielsen K.F."/>
            <person name="Lyhne E.K."/>
            <person name="Kogle M.E."/>
            <person name="Kuo A."/>
            <person name="Riley R."/>
            <person name="Clum A."/>
            <person name="Nolan M."/>
            <person name="Lipzen A."/>
            <person name="Salamov A."/>
            <person name="Henrissat B."/>
            <person name="Wiebenga A."/>
            <person name="De vries R.P."/>
            <person name="Grigoriev I.V."/>
            <person name="Mortensen U.H."/>
            <person name="Andersen M.R."/>
            <person name="Baker S.E."/>
        </authorList>
    </citation>
    <scope>NUCLEOTIDE SEQUENCE [LARGE SCALE GENOMIC DNA]</scope>
    <source>
        <strain evidence="2 3">CBS 121593</strain>
    </source>
</reference>
<sequence length="200" mass="23439">MTFGTPQEKRIIVDMVHRAHASVKGAGYSADEAHLQLWVAATLYAVAVSMYEDIFGSMEPVAAEVLYQEYAIFAVSLRVPAEMWPADRRDIWAYWNQHIESLEVTPEAKHVAYDLLYNARLPLLVAMLMPLIRLITVEMLPPRIRRAYGFESTVLQRMTYRIVLEMTRAIYPLIPTYIRTIPMRYYLKDMRKRIRRIDRQ</sequence>